<feature type="transmembrane region" description="Helical" evidence="6">
    <location>
        <begin position="7"/>
        <end position="25"/>
    </location>
</feature>
<organism evidence="7 8">
    <name type="scientific">Metabacillus herbersteinensis</name>
    <dbReference type="NCBI Taxonomy" id="283816"/>
    <lineage>
        <taxon>Bacteria</taxon>
        <taxon>Bacillati</taxon>
        <taxon>Bacillota</taxon>
        <taxon>Bacilli</taxon>
        <taxon>Bacillales</taxon>
        <taxon>Bacillaceae</taxon>
        <taxon>Metabacillus</taxon>
    </lineage>
</organism>
<keyword evidence="8" id="KW-1185">Reference proteome</keyword>
<keyword evidence="3 6" id="KW-0812">Transmembrane</keyword>
<feature type="transmembrane region" description="Helical" evidence="6">
    <location>
        <begin position="243"/>
        <end position="262"/>
    </location>
</feature>
<protein>
    <submittedName>
        <fullName evidence="7">DUF92 domain-containing protein</fullName>
    </submittedName>
</protein>
<evidence type="ECO:0000256" key="3">
    <source>
        <dbReference type="ARBA" id="ARBA00022692"/>
    </source>
</evidence>
<name>A0ABV6G8X9_9BACI</name>
<dbReference type="Pfam" id="PF01940">
    <property type="entry name" value="DUF92"/>
    <property type="match status" value="1"/>
</dbReference>
<dbReference type="Proteomes" id="UP001589854">
    <property type="component" value="Unassembled WGS sequence"/>
</dbReference>
<evidence type="ECO:0000256" key="4">
    <source>
        <dbReference type="ARBA" id="ARBA00022989"/>
    </source>
</evidence>
<evidence type="ECO:0000256" key="5">
    <source>
        <dbReference type="ARBA" id="ARBA00023136"/>
    </source>
</evidence>
<dbReference type="PANTHER" id="PTHR13353:SF5">
    <property type="entry name" value="TRANSMEMBRANE PROTEIN 19"/>
    <property type="match status" value="1"/>
</dbReference>
<comment type="similarity">
    <text evidence="2">Belongs to the TMEM19 family.</text>
</comment>
<dbReference type="EMBL" id="JBHLVO010000001">
    <property type="protein sequence ID" value="MFC0269999.1"/>
    <property type="molecule type" value="Genomic_DNA"/>
</dbReference>
<dbReference type="InterPro" id="IPR002794">
    <property type="entry name" value="DUF92_TMEM19"/>
</dbReference>
<evidence type="ECO:0000313" key="7">
    <source>
        <dbReference type="EMBL" id="MFC0269999.1"/>
    </source>
</evidence>
<gene>
    <name evidence="7" type="ORF">ACFFIX_00810</name>
</gene>
<accession>A0ABV6G8X9</accession>
<comment type="caution">
    <text evidence="7">The sequence shown here is derived from an EMBL/GenBank/DDBJ whole genome shotgun (WGS) entry which is preliminary data.</text>
</comment>
<keyword evidence="5 6" id="KW-0472">Membrane</keyword>
<feature type="transmembrane region" description="Helical" evidence="6">
    <location>
        <begin position="85"/>
        <end position="105"/>
    </location>
</feature>
<sequence length="264" mass="28634">MGSSGEIYIYIVVLFLALLGWKVRALTVSGAISAFFVGSIIYLGFSFEGLILLGAFFATSSLLSKYKRRQKGFLEDILEKGDRRDYLQVLANGGVPAIVSIIYTLTPDSLLLVVFCTSLAAANADTWASEVGTLSKGKPRMLLTLMKVSRGTSGAVSWLGTRAAIGGALFIAFVALVTFQLEFHHFLLILSFGFIGNLFDTILGSTLQVTYTCSQCGIKTERRIHCEKTGNQSSGLTLVNNDVVNFMAILLSSIFVFFILFVTG</sequence>
<evidence type="ECO:0000256" key="1">
    <source>
        <dbReference type="ARBA" id="ARBA00004141"/>
    </source>
</evidence>
<dbReference type="RefSeq" id="WP_378929508.1">
    <property type="nucleotide sequence ID" value="NZ_JBHLVO010000001.1"/>
</dbReference>
<dbReference type="PANTHER" id="PTHR13353">
    <property type="entry name" value="TRANSMEMBRANE PROTEIN 19"/>
    <property type="match status" value="1"/>
</dbReference>
<feature type="transmembrane region" description="Helical" evidence="6">
    <location>
        <begin position="155"/>
        <end position="179"/>
    </location>
</feature>
<feature type="transmembrane region" description="Helical" evidence="6">
    <location>
        <begin position="186"/>
        <end position="204"/>
    </location>
</feature>
<evidence type="ECO:0000256" key="2">
    <source>
        <dbReference type="ARBA" id="ARBA00009012"/>
    </source>
</evidence>
<comment type="subcellular location">
    <subcellularLocation>
        <location evidence="1">Membrane</location>
        <topology evidence="1">Multi-pass membrane protein</topology>
    </subcellularLocation>
</comment>
<keyword evidence="4 6" id="KW-1133">Transmembrane helix</keyword>
<evidence type="ECO:0000313" key="8">
    <source>
        <dbReference type="Proteomes" id="UP001589854"/>
    </source>
</evidence>
<feature type="transmembrane region" description="Helical" evidence="6">
    <location>
        <begin position="31"/>
        <end position="64"/>
    </location>
</feature>
<proteinExistence type="inferred from homology"/>
<evidence type="ECO:0000256" key="6">
    <source>
        <dbReference type="SAM" id="Phobius"/>
    </source>
</evidence>
<reference evidence="7 8" key="1">
    <citation type="submission" date="2024-09" db="EMBL/GenBank/DDBJ databases">
        <authorList>
            <person name="Sun Q."/>
            <person name="Mori K."/>
        </authorList>
    </citation>
    <scope>NUCLEOTIDE SEQUENCE [LARGE SCALE GENOMIC DNA]</scope>
    <source>
        <strain evidence="7 8">CCM 7228</strain>
    </source>
</reference>